<name>A0A9P9WW58_9PEZI</name>
<feature type="transmembrane region" description="Helical" evidence="7">
    <location>
        <begin position="219"/>
        <end position="241"/>
    </location>
</feature>
<feature type="transmembrane region" description="Helical" evidence="7">
    <location>
        <begin position="125"/>
        <end position="149"/>
    </location>
</feature>
<feature type="transmembrane region" description="Helical" evidence="7">
    <location>
        <begin position="329"/>
        <end position="347"/>
    </location>
</feature>
<keyword evidence="10" id="KW-1185">Reference proteome</keyword>
<feature type="transmembrane region" description="Helical" evidence="7">
    <location>
        <begin position="292"/>
        <end position="309"/>
    </location>
</feature>
<feature type="transmembrane region" description="Helical" evidence="7">
    <location>
        <begin position="415"/>
        <end position="438"/>
    </location>
</feature>
<keyword evidence="2" id="KW-0813">Transport</keyword>
<proteinExistence type="predicted"/>
<evidence type="ECO:0000256" key="3">
    <source>
        <dbReference type="ARBA" id="ARBA00022692"/>
    </source>
</evidence>
<organism evidence="9 10">
    <name type="scientific">Neoarthrinium moseri</name>
    <dbReference type="NCBI Taxonomy" id="1658444"/>
    <lineage>
        <taxon>Eukaryota</taxon>
        <taxon>Fungi</taxon>
        <taxon>Dikarya</taxon>
        <taxon>Ascomycota</taxon>
        <taxon>Pezizomycotina</taxon>
        <taxon>Sordariomycetes</taxon>
        <taxon>Xylariomycetidae</taxon>
        <taxon>Amphisphaeriales</taxon>
        <taxon>Apiosporaceae</taxon>
        <taxon>Neoarthrinium</taxon>
    </lineage>
</organism>
<feature type="region of interest" description="Disordered" evidence="6">
    <location>
        <begin position="1"/>
        <end position="21"/>
    </location>
</feature>
<dbReference type="GO" id="GO:0022857">
    <property type="term" value="F:transmembrane transporter activity"/>
    <property type="evidence" value="ECO:0007669"/>
    <property type="project" value="InterPro"/>
</dbReference>
<reference evidence="9" key="1">
    <citation type="submission" date="2021-03" db="EMBL/GenBank/DDBJ databases">
        <title>Revisited historic fungal species revealed as producer of novel bioactive compounds through whole genome sequencing and comparative genomics.</title>
        <authorList>
            <person name="Vignolle G.A."/>
            <person name="Hochenegger N."/>
            <person name="Mach R.L."/>
            <person name="Mach-Aigner A.R."/>
            <person name="Javad Rahimi M."/>
            <person name="Salim K.A."/>
            <person name="Chan C.M."/>
            <person name="Lim L.B.L."/>
            <person name="Cai F."/>
            <person name="Druzhinina I.S."/>
            <person name="U'Ren J.M."/>
            <person name="Derntl C."/>
        </authorList>
    </citation>
    <scope>NUCLEOTIDE SEQUENCE</scope>
    <source>
        <strain evidence="9">TUCIM 5799</strain>
    </source>
</reference>
<dbReference type="PANTHER" id="PTHR43791">
    <property type="entry name" value="PERMEASE-RELATED"/>
    <property type="match status" value="1"/>
</dbReference>
<evidence type="ECO:0000256" key="4">
    <source>
        <dbReference type="ARBA" id="ARBA00022989"/>
    </source>
</evidence>
<dbReference type="FunFam" id="1.20.1250.20:FF:000013">
    <property type="entry name" value="MFS general substrate transporter"/>
    <property type="match status" value="1"/>
</dbReference>
<keyword evidence="3 7" id="KW-0812">Transmembrane</keyword>
<accession>A0A9P9WW58</accession>
<feature type="transmembrane region" description="Helical" evidence="7">
    <location>
        <begin position="383"/>
        <end position="403"/>
    </location>
</feature>
<evidence type="ECO:0000256" key="2">
    <source>
        <dbReference type="ARBA" id="ARBA00022448"/>
    </source>
</evidence>
<dbReference type="Gene3D" id="1.20.1250.20">
    <property type="entry name" value="MFS general substrate transporter like domains"/>
    <property type="match status" value="2"/>
</dbReference>
<dbReference type="PANTHER" id="PTHR43791:SF13">
    <property type="entry name" value="MAJOR FACILITATOR SUPERFAMILY (MFS) PROFILE DOMAIN-CONTAINING PROTEIN"/>
    <property type="match status" value="1"/>
</dbReference>
<dbReference type="SUPFAM" id="SSF103473">
    <property type="entry name" value="MFS general substrate transporter"/>
    <property type="match status" value="1"/>
</dbReference>
<dbReference type="InterPro" id="IPR036259">
    <property type="entry name" value="MFS_trans_sf"/>
</dbReference>
<evidence type="ECO:0000256" key="1">
    <source>
        <dbReference type="ARBA" id="ARBA00004141"/>
    </source>
</evidence>
<evidence type="ECO:0000256" key="7">
    <source>
        <dbReference type="SAM" id="Phobius"/>
    </source>
</evidence>
<feature type="compositionally biased region" description="Basic and acidic residues" evidence="6">
    <location>
        <begin position="7"/>
        <end position="21"/>
    </location>
</feature>
<dbReference type="GO" id="GO:0016020">
    <property type="term" value="C:membrane"/>
    <property type="evidence" value="ECO:0007669"/>
    <property type="project" value="UniProtKB-SubCell"/>
</dbReference>
<feature type="transmembrane region" description="Helical" evidence="7">
    <location>
        <begin position="450"/>
        <end position="470"/>
    </location>
</feature>
<evidence type="ECO:0000259" key="8">
    <source>
        <dbReference type="PROSITE" id="PS50850"/>
    </source>
</evidence>
<gene>
    <name evidence="9" type="ORF">JX265_001947</name>
</gene>
<keyword evidence="5 7" id="KW-0472">Membrane</keyword>
<dbReference type="FunFam" id="1.20.1250.20:FF:000057">
    <property type="entry name" value="MFS general substrate transporter"/>
    <property type="match status" value="1"/>
</dbReference>
<dbReference type="Proteomes" id="UP000829685">
    <property type="component" value="Unassembled WGS sequence"/>
</dbReference>
<dbReference type="Pfam" id="PF07690">
    <property type="entry name" value="MFS_1"/>
    <property type="match status" value="1"/>
</dbReference>
<feature type="domain" description="Major facilitator superfamily (MFS) profile" evidence="8">
    <location>
        <begin position="59"/>
        <end position="474"/>
    </location>
</feature>
<dbReference type="EMBL" id="JAFIMR010000003">
    <property type="protein sequence ID" value="KAI1880326.1"/>
    <property type="molecule type" value="Genomic_DNA"/>
</dbReference>
<dbReference type="AlphaFoldDB" id="A0A9P9WW58"/>
<evidence type="ECO:0000256" key="5">
    <source>
        <dbReference type="ARBA" id="ARBA00023136"/>
    </source>
</evidence>
<feature type="transmembrane region" description="Helical" evidence="7">
    <location>
        <begin position="96"/>
        <end position="118"/>
    </location>
</feature>
<comment type="caution">
    <text evidence="9">The sequence shown here is derived from an EMBL/GenBank/DDBJ whole genome shotgun (WGS) entry which is preliminary data.</text>
</comment>
<dbReference type="InterPro" id="IPR020846">
    <property type="entry name" value="MFS_dom"/>
</dbReference>
<feature type="transmembrane region" description="Helical" evidence="7">
    <location>
        <begin position="359"/>
        <end position="377"/>
    </location>
</feature>
<evidence type="ECO:0000256" key="6">
    <source>
        <dbReference type="SAM" id="MobiDB-lite"/>
    </source>
</evidence>
<keyword evidence="4 7" id="KW-1133">Transmembrane helix</keyword>
<dbReference type="PROSITE" id="PS50850">
    <property type="entry name" value="MFS"/>
    <property type="match status" value="1"/>
</dbReference>
<sequence>MSATNDVPEKAEAKASFDEVHQADEQDEMLQRYDLLKDLTGDQRKAINKSLVRKLDWRFLPCITMMLLMNYLDRINVSNARLAGMQKDLHMTDTQWSAGISMFYVGYIISQLPANVMLAKGNPRILLPCFMLGWSVVTLAMVLCTSSVGFILCRFFVGVMEGPFVPAVSLMTSSWYTKSESPMRMSIWHAGNIISNVISGLLAAGILTRMKNVAGLTSWQWFILIEGIVSVVVGVVSFWFIPKWPHNTGEYMFTAEESQMAQYRQLVNAGGVTEDDEGGAWDGTIMACKDPFTWLFTCLHFFVIIAQSFKDFFPSIMDTFGFDETGTYLLQAPPYIFAYMACLAVSWTSSRFRDHCWHIAGVMIVSLVGTVILIATLEQGPRYFSLFLLCAGPFIALNLHLSWETAVVQRPRVKRAALIAITNASSSVTHWFTPYFFLTNQAPRYQTGGGVIMVGCGVTVLSCLALRWWVARKNKQLEERQRETGEYNSWRFVN</sequence>
<protein>
    <recommendedName>
        <fullName evidence="8">Major facilitator superfamily (MFS) profile domain-containing protein</fullName>
    </recommendedName>
</protein>
<evidence type="ECO:0000313" key="10">
    <source>
        <dbReference type="Proteomes" id="UP000829685"/>
    </source>
</evidence>
<evidence type="ECO:0000313" key="9">
    <source>
        <dbReference type="EMBL" id="KAI1880326.1"/>
    </source>
</evidence>
<comment type="subcellular location">
    <subcellularLocation>
        <location evidence="1">Membrane</location>
        <topology evidence="1">Multi-pass membrane protein</topology>
    </subcellularLocation>
</comment>
<feature type="transmembrane region" description="Helical" evidence="7">
    <location>
        <begin position="187"/>
        <end position="207"/>
    </location>
</feature>
<dbReference type="InterPro" id="IPR011701">
    <property type="entry name" value="MFS"/>
</dbReference>